<dbReference type="PANTHER" id="PTHR45527">
    <property type="entry name" value="NONRIBOSOMAL PEPTIDE SYNTHETASE"/>
    <property type="match status" value="1"/>
</dbReference>
<dbReference type="OrthoDB" id="9757559at2"/>
<dbReference type="Proteomes" id="UP000315439">
    <property type="component" value="Unassembled WGS sequence"/>
</dbReference>
<dbReference type="InterPro" id="IPR025110">
    <property type="entry name" value="AMP-bd_C"/>
</dbReference>
<dbReference type="GO" id="GO:0044550">
    <property type="term" value="P:secondary metabolite biosynthetic process"/>
    <property type="evidence" value="ECO:0007669"/>
    <property type="project" value="UniProtKB-ARBA"/>
</dbReference>
<comment type="caution">
    <text evidence="6">The sequence shown here is derived from an EMBL/GenBank/DDBJ whole genome shotgun (WGS) entry which is preliminary data.</text>
</comment>
<dbReference type="FunFam" id="2.30.38.10:FF:000001">
    <property type="entry name" value="Non-ribosomal peptide synthetase PvdI"/>
    <property type="match status" value="2"/>
</dbReference>
<evidence type="ECO:0000313" key="7">
    <source>
        <dbReference type="Proteomes" id="UP000315439"/>
    </source>
</evidence>
<dbReference type="PANTHER" id="PTHR45527:SF1">
    <property type="entry name" value="FATTY ACID SYNTHASE"/>
    <property type="match status" value="1"/>
</dbReference>
<dbReference type="SUPFAM" id="SSF52777">
    <property type="entry name" value="CoA-dependent acyltransferases"/>
    <property type="match status" value="2"/>
</dbReference>
<evidence type="ECO:0000256" key="4">
    <source>
        <dbReference type="ARBA" id="ARBA00022553"/>
    </source>
</evidence>
<dbReference type="EMBL" id="VIKS01000011">
    <property type="protein sequence ID" value="TQV85989.1"/>
    <property type="molecule type" value="Genomic_DNA"/>
</dbReference>
<feature type="domain" description="Carrier" evidence="5">
    <location>
        <begin position="4"/>
        <end position="81"/>
    </location>
</feature>
<proteinExistence type="inferred from homology"/>
<keyword evidence="7" id="KW-1185">Reference proteome</keyword>
<dbReference type="InterPro" id="IPR010071">
    <property type="entry name" value="AA_adenyl_dom"/>
</dbReference>
<dbReference type="GO" id="GO:0031177">
    <property type="term" value="F:phosphopantetheine binding"/>
    <property type="evidence" value="ECO:0007669"/>
    <property type="project" value="InterPro"/>
</dbReference>
<dbReference type="SUPFAM" id="SSF47336">
    <property type="entry name" value="ACP-like"/>
    <property type="match status" value="3"/>
</dbReference>
<dbReference type="InterPro" id="IPR045851">
    <property type="entry name" value="AMP-bd_C_sf"/>
</dbReference>
<protein>
    <submittedName>
        <fullName evidence="6">Amino acid adenylation domain-containing protein</fullName>
    </submittedName>
</protein>
<dbReference type="InterPro" id="IPR009081">
    <property type="entry name" value="PP-bd_ACP"/>
</dbReference>
<dbReference type="PROSITE" id="PS50075">
    <property type="entry name" value="CARRIER"/>
    <property type="match status" value="3"/>
</dbReference>
<evidence type="ECO:0000259" key="5">
    <source>
        <dbReference type="PROSITE" id="PS50075"/>
    </source>
</evidence>
<comment type="cofactor">
    <cofactor evidence="1">
        <name>pantetheine 4'-phosphate</name>
        <dbReference type="ChEBI" id="CHEBI:47942"/>
    </cofactor>
</comment>
<dbReference type="InterPro" id="IPR000873">
    <property type="entry name" value="AMP-dep_synth/lig_dom"/>
</dbReference>
<dbReference type="FunFam" id="3.30.300.30:FF:000015">
    <property type="entry name" value="Nonribosomal peptide synthase SidD"/>
    <property type="match status" value="1"/>
</dbReference>
<dbReference type="InterPro" id="IPR001242">
    <property type="entry name" value="Condensation_dom"/>
</dbReference>
<dbReference type="FunFam" id="1.10.1200.10:FF:000005">
    <property type="entry name" value="Nonribosomal peptide synthetase 1"/>
    <property type="match status" value="2"/>
</dbReference>
<dbReference type="FunFam" id="3.30.300.30:FF:000010">
    <property type="entry name" value="Enterobactin synthetase component F"/>
    <property type="match status" value="1"/>
</dbReference>
<dbReference type="CDD" id="cd05930">
    <property type="entry name" value="A_NRPS"/>
    <property type="match status" value="2"/>
</dbReference>
<name>A0A545U978_9GAMM</name>
<dbReference type="RefSeq" id="WP_142932908.1">
    <property type="nucleotide sequence ID" value="NZ_ML660167.1"/>
</dbReference>
<dbReference type="FunFam" id="3.40.50.12780:FF:000012">
    <property type="entry name" value="Non-ribosomal peptide synthetase"/>
    <property type="match status" value="2"/>
</dbReference>
<dbReference type="Pfam" id="PF00501">
    <property type="entry name" value="AMP-binding"/>
    <property type="match status" value="2"/>
</dbReference>
<dbReference type="Pfam" id="PF00550">
    <property type="entry name" value="PP-binding"/>
    <property type="match status" value="3"/>
</dbReference>
<dbReference type="GO" id="GO:0043041">
    <property type="term" value="P:amino acid activation for nonribosomal peptide biosynthetic process"/>
    <property type="evidence" value="ECO:0007669"/>
    <property type="project" value="TreeGrafter"/>
</dbReference>
<reference evidence="6 7" key="1">
    <citation type="submission" date="2019-07" db="EMBL/GenBank/DDBJ databases">
        <title>Draft genome for Aliikangiella sp. M105.</title>
        <authorList>
            <person name="Wang G."/>
        </authorList>
    </citation>
    <scope>NUCLEOTIDE SEQUENCE [LARGE SCALE GENOMIC DNA]</scope>
    <source>
        <strain evidence="6 7">M105</strain>
    </source>
</reference>
<dbReference type="PROSITE" id="PS00455">
    <property type="entry name" value="AMP_BINDING"/>
    <property type="match status" value="2"/>
</dbReference>
<feature type="domain" description="Carrier" evidence="5">
    <location>
        <begin position="654"/>
        <end position="731"/>
    </location>
</feature>
<keyword evidence="4" id="KW-0597">Phosphoprotein</keyword>
<dbReference type="Gene3D" id="3.30.300.30">
    <property type="match status" value="2"/>
</dbReference>
<dbReference type="FunFam" id="3.40.50.980:FF:000001">
    <property type="entry name" value="Non-ribosomal peptide synthetase"/>
    <property type="match status" value="2"/>
</dbReference>
<feature type="domain" description="Carrier" evidence="5">
    <location>
        <begin position="1753"/>
        <end position="1830"/>
    </location>
</feature>
<dbReference type="InterPro" id="IPR020845">
    <property type="entry name" value="AMP-binding_CS"/>
</dbReference>
<dbReference type="InterPro" id="IPR020806">
    <property type="entry name" value="PKS_PP-bd"/>
</dbReference>
<dbReference type="Pfam" id="PF00668">
    <property type="entry name" value="Condensation"/>
    <property type="match status" value="1"/>
</dbReference>
<comment type="similarity">
    <text evidence="2">Belongs to the ATP-dependent AMP-binding enzyme family.</text>
</comment>
<dbReference type="SMART" id="SM00823">
    <property type="entry name" value="PKS_PP"/>
    <property type="match status" value="3"/>
</dbReference>
<dbReference type="Pfam" id="PF13193">
    <property type="entry name" value="AMP-binding_C"/>
    <property type="match status" value="2"/>
</dbReference>
<evidence type="ECO:0000256" key="1">
    <source>
        <dbReference type="ARBA" id="ARBA00001957"/>
    </source>
</evidence>
<dbReference type="GO" id="GO:0005737">
    <property type="term" value="C:cytoplasm"/>
    <property type="evidence" value="ECO:0007669"/>
    <property type="project" value="TreeGrafter"/>
</dbReference>
<gene>
    <name evidence="6" type="ORF">FLL46_18940</name>
</gene>
<dbReference type="InterPro" id="IPR006162">
    <property type="entry name" value="Ppantetheine_attach_site"/>
</dbReference>
<dbReference type="Gene3D" id="3.30.559.10">
    <property type="entry name" value="Chloramphenicol acetyltransferase-like domain"/>
    <property type="match status" value="1"/>
</dbReference>
<dbReference type="InterPro" id="IPR036736">
    <property type="entry name" value="ACP-like_sf"/>
</dbReference>
<keyword evidence="3" id="KW-0596">Phosphopantetheine</keyword>
<dbReference type="GO" id="GO:0003824">
    <property type="term" value="F:catalytic activity"/>
    <property type="evidence" value="ECO:0007669"/>
    <property type="project" value="InterPro"/>
</dbReference>
<dbReference type="NCBIfam" id="NF003417">
    <property type="entry name" value="PRK04813.1"/>
    <property type="match status" value="2"/>
</dbReference>
<dbReference type="InterPro" id="IPR023213">
    <property type="entry name" value="CAT-like_dom_sf"/>
</dbReference>
<sequence>MQTMEQIDVVDEVIRIVELILKIPAGVLEINSEFKNLDFNSANKVKLRECIERKFNISISQEQLLNHNTVDSLVKMISRHLANSVQLSLEDQAQRIVTEFNQTQTNYPKNQCIHHLFAAQVKRTPDKVAVVFGQQQLTYQQLYERSSTLALYLQQQGVRPDSLVGLCVERSLDMLVGIFGILQAGAAYVPLDPDYPDDRLAYMIQDSQADIVLTQEKLQCKLSAFVKQNTRLINLDQQWLEITRRVSELKKNQVELQHLVRPNHLAYVIYTSGSTGQPKGVMIEHQSLVNHNCYAAEKYQINEADKQIQFSGISFDLFVEEVFVVLNRGAQLILAHKDQLLTLDYFKALIEEHRVTVLNLPTAFFHQLVVENVDLSGVKTIIIGGEKLDYSKACEFVQRYPEIRLHNTYGPTETTIISSAITVTQKLIESLNEDKPVESSQNIPIGKPIANTQIYILDQNNNPQPVGVPGELHIAGDGLARGYLNRPDLTNEKFVVDPFKSALSSSELTGQQARMYKSGDLARWLENGTIEYLGRIDTQVKIRGFRVEMGEIEAELNQHPLVKDSVVVAQKDPVGQRLIGFYVSENSEDGNNTDSSSTQNEELRDYLKQALPEYMLPSALVNLKKIPLTPNGKVDRRALENTKVAIRTSHIHIAPRNDIERQLVEFWSNILNIQPEKIGVNDSFFELGGHSLLATQLISRIRQHFSVDISQANLFEQRCISNLAVLIDNKEQSKVPAIKPVNRSALTLLPLSFAQGRLWFIDQLEPGNVNYNIPTALVIKGKLDVKYLSQAFDKVIARHDNLRTVFPSKSGQAHQLILDCRDFNKKFKLELSDLCGENDLADRESLARQICQAEANKPFDLATGPLIRARVIKVNQQKHILMINMHHIIGDDWSLGILLKELFSALKGIAHNQPVELPPLPIQYLDYSVWQRKWLEQAGVLEQQLTYWNTKLSGVPECLNLATDYPRPTEQNFAGSSQTFVLDSQVSKQLKQLAEKQNATLYMTLLAVFKVLLFRYTGQQDICVGSPIANRQFGETEDLIGMFVNTLALRSELDGEDTFAAFLSTVKTTCLEAYENQDTPFEKIVERVQPNRNMAISPLFQVMLVLQNAISYEENNRTEPFPLTKNTSLFDISFEFTESANGINGSVEYSTALYKPQTIERMIKHFIALCRAVTVQPNLKINELSFVEELEKHQLLTENNRTLTDYPKNQCIHHLFAAQVKRTPDKVAAVFGEEQITYQQLFDRSSTLALYLQQQGVRPDSLVGLCVERSLDMLVGIFGILQAGAAYVPLDPDYPDDRLAYMIQDSRADIVLTQEKLQRKLNAFVKQNTHLINLDQQWPEITHRVSELKKSQVELQHLVRPNHLAYVIYTSGSTGQPKGVMIEHQSLVNHNCYAAEKYQINEADKQIQFSSISFDLFVEEVFVVLNRGAQLILAHKDELLTLDYFKALIEEHRVTVLNLPTAFFHQLVVEDVDLGGVKTIIIGGEKLDYSKACEFVRRYPQICLHNTYGPTETTIISSAITVTQKLIESLNEDKTVESSQNIPIGKPIANTQIYILDQNNNPQPVGVPGELHIAGDGLARGYLNRPDLTNEKFVVDPFKSALSASELTGQQARMYKSGDLARWLENGTIEYLGRIDTQVKIRGFRVEMGEIETELNQHPSVKDSVVVAQKDSIGQRLIGFYVPENSEDGNSADNFNSLNGKLREYLKQALPEYMLPAALVNLKEIPLTPNGKVDRRALELWEVNIESSQSYLASRNQTEKELVSIWSKLLNREAEKIGVNDNFFELGGHSLLATQLVSKIRSQLKIDLPLKAVFSAHTVAGIAEAINAIQYQHKETLDTDNQFNTEFEEGSL</sequence>
<dbReference type="Gene3D" id="3.40.50.980">
    <property type="match status" value="4"/>
</dbReference>
<dbReference type="Gene3D" id="1.10.1200.10">
    <property type="entry name" value="ACP-like"/>
    <property type="match status" value="3"/>
</dbReference>
<accession>A0A545U978</accession>
<evidence type="ECO:0000256" key="3">
    <source>
        <dbReference type="ARBA" id="ARBA00022450"/>
    </source>
</evidence>
<evidence type="ECO:0000256" key="2">
    <source>
        <dbReference type="ARBA" id="ARBA00006432"/>
    </source>
</evidence>
<dbReference type="NCBIfam" id="TIGR01733">
    <property type="entry name" value="AA-adenyl-dom"/>
    <property type="match status" value="2"/>
</dbReference>
<dbReference type="Gene3D" id="3.30.559.30">
    <property type="entry name" value="Nonribosomal peptide synthetase, condensation domain"/>
    <property type="match status" value="1"/>
</dbReference>
<organism evidence="6 7">
    <name type="scientific">Aliikangiella coralliicola</name>
    <dbReference type="NCBI Taxonomy" id="2592383"/>
    <lineage>
        <taxon>Bacteria</taxon>
        <taxon>Pseudomonadati</taxon>
        <taxon>Pseudomonadota</taxon>
        <taxon>Gammaproteobacteria</taxon>
        <taxon>Oceanospirillales</taxon>
        <taxon>Pleioneaceae</taxon>
        <taxon>Aliikangiella</taxon>
    </lineage>
</organism>
<dbReference type="SUPFAM" id="SSF56801">
    <property type="entry name" value="Acetyl-CoA synthetase-like"/>
    <property type="match status" value="2"/>
</dbReference>
<dbReference type="FunFam" id="3.30.559.10:FF:000012">
    <property type="entry name" value="Non-ribosomal peptide synthetase"/>
    <property type="match status" value="1"/>
</dbReference>
<evidence type="ECO:0000313" key="6">
    <source>
        <dbReference type="EMBL" id="TQV85989.1"/>
    </source>
</evidence>
<dbReference type="Gene3D" id="2.30.38.10">
    <property type="entry name" value="Luciferase, Domain 3"/>
    <property type="match status" value="2"/>
</dbReference>
<dbReference type="CDD" id="cd19531">
    <property type="entry name" value="LCL_NRPS-like"/>
    <property type="match status" value="1"/>
</dbReference>
<dbReference type="PROSITE" id="PS00012">
    <property type="entry name" value="PHOSPHOPANTETHEINE"/>
    <property type="match status" value="2"/>
</dbReference>